<dbReference type="Pfam" id="PF03323">
    <property type="entry name" value="GerA"/>
    <property type="match status" value="1"/>
</dbReference>
<dbReference type="InterPro" id="IPR004995">
    <property type="entry name" value="Spore_Ger"/>
</dbReference>
<dbReference type="PIRSF" id="PIRSF005690">
    <property type="entry name" value="GerBA"/>
    <property type="match status" value="1"/>
</dbReference>
<accession>A0A1M7M4E1</accession>
<evidence type="ECO:0000256" key="2">
    <source>
        <dbReference type="ARBA" id="ARBA00023136"/>
    </source>
</evidence>
<dbReference type="AlphaFoldDB" id="A0A1M7M4E1"/>
<name>A0A1M7M4E1_9FIRM</name>
<feature type="transmembrane region" description="Helical" evidence="3">
    <location>
        <begin position="303"/>
        <end position="322"/>
    </location>
</feature>
<dbReference type="PANTHER" id="PTHR22550:SF5">
    <property type="entry name" value="LEUCINE ZIPPER PROTEIN 4"/>
    <property type="match status" value="1"/>
</dbReference>
<dbReference type="GO" id="GO:0016020">
    <property type="term" value="C:membrane"/>
    <property type="evidence" value="ECO:0007669"/>
    <property type="project" value="InterPro"/>
</dbReference>
<dbReference type="EMBL" id="FRCP01000019">
    <property type="protein sequence ID" value="SHM85553.1"/>
    <property type="molecule type" value="Genomic_DNA"/>
</dbReference>
<dbReference type="STRING" id="1120996.SAMN02746066_03611"/>
<keyword evidence="5" id="KW-1185">Reference proteome</keyword>
<comment type="similarity">
    <text evidence="1">Belongs to the GerABKA family.</text>
</comment>
<dbReference type="GO" id="GO:0009847">
    <property type="term" value="P:spore germination"/>
    <property type="evidence" value="ECO:0007669"/>
    <property type="project" value="InterPro"/>
</dbReference>
<dbReference type="Proteomes" id="UP000184038">
    <property type="component" value="Unassembled WGS sequence"/>
</dbReference>
<evidence type="ECO:0000313" key="4">
    <source>
        <dbReference type="EMBL" id="SHM85553.1"/>
    </source>
</evidence>
<evidence type="ECO:0000256" key="1">
    <source>
        <dbReference type="ARBA" id="ARBA00005278"/>
    </source>
</evidence>
<feature type="transmembrane region" description="Helical" evidence="3">
    <location>
        <begin position="422"/>
        <end position="448"/>
    </location>
</feature>
<proteinExistence type="inferred from homology"/>
<evidence type="ECO:0000313" key="5">
    <source>
        <dbReference type="Proteomes" id="UP000184038"/>
    </source>
</evidence>
<keyword evidence="3" id="KW-0812">Transmembrane</keyword>
<dbReference type="InterPro" id="IPR050768">
    <property type="entry name" value="UPF0353/GerABKA_families"/>
</dbReference>
<evidence type="ECO:0000256" key="3">
    <source>
        <dbReference type="SAM" id="Phobius"/>
    </source>
</evidence>
<sequence length="500" mass="56004">MLYILLFIIHSKGRMVLQQLIESQYLKNLFTKSGDVLVREIKTAKYKVPMHIFCVDGLVNSAVFDQAILRPFADNTAVRECKNQQELYDALFTGMAYHGFASKVKDMDQLIQGVMSGMAGLIFDELHDAILFDVRGFDKRSVSEPSDEGVMKGAKDCFIEVLRTNTALIRRRIRSRYLVIEQMTVGRVNRADIAIAYLSNIVDMENVEQLKKAIKKIDIDNTPTPAFIEEFISSNRSSIFPQVMYTQRPDRCSSNLTDGRVALIIDGMPFVYILPCQFPILMQSPEDYAENFVIGSCLRTIRYLAFILTIILPGLYIAITTFQHQMLPIEQALSIQNAKVNVPFSSAVEVFGLLLSFEIIIEAGLRLPKTVGQAMSIVGGLVVGQAAVSANLISPAVVIVIAFTGIAGFTLPNQDLANAVRVLRFGIALLATFFGFFGIVIGITLIIIHLCSLDNYGVAYLSPFVDAEHKTHKDTLFRFPVRYFKYRPEGIARDNHRKQK</sequence>
<protein>
    <submittedName>
        <fullName evidence="4">Spore germination protein KA</fullName>
    </submittedName>
</protein>
<reference evidence="4 5" key="1">
    <citation type="submission" date="2016-11" db="EMBL/GenBank/DDBJ databases">
        <authorList>
            <person name="Jaros S."/>
            <person name="Januszkiewicz K."/>
            <person name="Wedrychowicz H."/>
        </authorList>
    </citation>
    <scope>NUCLEOTIDE SEQUENCE [LARGE SCALE GENOMIC DNA]</scope>
    <source>
        <strain evidence="4 5">DSM 15930</strain>
    </source>
</reference>
<gene>
    <name evidence="4" type="ORF">SAMN02746066_03611</name>
</gene>
<keyword evidence="3" id="KW-1133">Transmembrane helix</keyword>
<dbReference type="PANTHER" id="PTHR22550">
    <property type="entry name" value="SPORE GERMINATION PROTEIN"/>
    <property type="match status" value="1"/>
</dbReference>
<dbReference type="OrthoDB" id="9772630at2"/>
<feature type="transmembrane region" description="Helical" evidence="3">
    <location>
        <begin position="377"/>
        <end position="410"/>
    </location>
</feature>
<organism evidence="4 5">
    <name type="scientific">Anaerosporobacter mobilis DSM 15930</name>
    <dbReference type="NCBI Taxonomy" id="1120996"/>
    <lineage>
        <taxon>Bacteria</taxon>
        <taxon>Bacillati</taxon>
        <taxon>Bacillota</taxon>
        <taxon>Clostridia</taxon>
        <taxon>Lachnospirales</taxon>
        <taxon>Lachnospiraceae</taxon>
        <taxon>Anaerosporobacter</taxon>
    </lineage>
</organism>
<keyword evidence="2 3" id="KW-0472">Membrane</keyword>